<dbReference type="InterPro" id="IPR009081">
    <property type="entry name" value="PP-bd_ACP"/>
</dbReference>
<proteinExistence type="predicted"/>
<dbReference type="SUPFAM" id="SSF53474">
    <property type="entry name" value="alpha/beta-Hydrolases"/>
    <property type="match status" value="1"/>
</dbReference>
<evidence type="ECO:0000256" key="1">
    <source>
        <dbReference type="ARBA" id="ARBA00001957"/>
    </source>
</evidence>
<dbReference type="PATRIC" id="fig|285473.5.peg.5125"/>
<keyword evidence="7" id="KW-1185">Reference proteome</keyword>
<dbReference type="InterPro" id="IPR010071">
    <property type="entry name" value="AA_adenyl_dom"/>
</dbReference>
<dbReference type="Gene3D" id="3.30.559.10">
    <property type="entry name" value="Chloramphenicol acetyltransferase-like domain"/>
    <property type="match status" value="2"/>
</dbReference>
<feature type="region of interest" description="Disordered" evidence="4">
    <location>
        <begin position="200"/>
        <end position="235"/>
    </location>
</feature>
<name>A0A1D8G945_9ACTN</name>
<dbReference type="FunFam" id="2.30.38.10:FF:000001">
    <property type="entry name" value="Non-ribosomal peptide synthetase PvdI"/>
    <property type="match status" value="1"/>
</dbReference>
<dbReference type="FunFam" id="3.40.50.980:FF:000001">
    <property type="entry name" value="Non-ribosomal peptide synthetase"/>
    <property type="match status" value="1"/>
</dbReference>
<feature type="compositionally biased region" description="Basic and acidic residues" evidence="4">
    <location>
        <begin position="204"/>
        <end position="235"/>
    </location>
</feature>
<dbReference type="KEGG" id="srn:A4G23_04866"/>
<dbReference type="GO" id="GO:0043041">
    <property type="term" value="P:amino acid activation for nonribosomal peptide biosynthetic process"/>
    <property type="evidence" value="ECO:0007669"/>
    <property type="project" value="TreeGrafter"/>
</dbReference>
<evidence type="ECO:0000259" key="5">
    <source>
        <dbReference type="PROSITE" id="PS50075"/>
    </source>
</evidence>
<evidence type="ECO:0000313" key="7">
    <source>
        <dbReference type="Proteomes" id="UP000095349"/>
    </source>
</evidence>
<evidence type="ECO:0000256" key="4">
    <source>
        <dbReference type="SAM" id="MobiDB-lite"/>
    </source>
</evidence>
<dbReference type="SMART" id="SM00823">
    <property type="entry name" value="PKS_PP"/>
    <property type="match status" value="2"/>
</dbReference>
<dbReference type="Proteomes" id="UP000095349">
    <property type="component" value="Chromosome"/>
</dbReference>
<dbReference type="GO" id="GO:0005829">
    <property type="term" value="C:cytosol"/>
    <property type="evidence" value="ECO:0007669"/>
    <property type="project" value="TreeGrafter"/>
</dbReference>
<dbReference type="InterPro" id="IPR001242">
    <property type="entry name" value="Condensation_dom"/>
</dbReference>
<comment type="cofactor">
    <cofactor evidence="1">
        <name>pantetheine 4'-phosphate</name>
        <dbReference type="ChEBI" id="CHEBI:47942"/>
    </cofactor>
</comment>
<evidence type="ECO:0000256" key="2">
    <source>
        <dbReference type="ARBA" id="ARBA00022450"/>
    </source>
</evidence>
<dbReference type="NCBIfam" id="TIGR01733">
    <property type="entry name" value="AA-adenyl-dom"/>
    <property type="match status" value="2"/>
</dbReference>
<dbReference type="Gene3D" id="3.30.300.30">
    <property type="match status" value="2"/>
</dbReference>
<dbReference type="PANTHER" id="PTHR45527">
    <property type="entry name" value="NONRIBOSOMAL PEPTIDE SYNTHETASE"/>
    <property type="match status" value="1"/>
</dbReference>
<dbReference type="PANTHER" id="PTHR45527:SF14">
    <property type="entry name" value="PLIPASTATIN SYNTHASE SUBUNIT B"/>
    <property type="match status" value="1"/>
</dbReference>
<dbReference type="InterPro" id="IPR045851">
    <property type="entry name" value="AMP-bd_C_sf"/>
</dbReference>
<dbReference type="InterPro" id="IPR025110">
    <property type="entry name" value="AMP-bd_C"/>
</dbReference>
<accession>A0A1D8G945</accession>
<dbReference type="GO" id="GO:0008610">
    <property type="term" value="P:lipid biosynthetic process"/>
    <property type="evidence" value="ECO:0007669"/>
    <property type="project" value="UniProtKB-ARBA"/>
</dbReference>
<dbReference type="InterPro" id="IPR020845">
    <property type="entry name" value="AMP-binding_CS"/>
</dbReference>
<dbReference type="InterPro" id="IPR000873">
    <property type="entry name" value="AMP-dep_synth/lig_dom"/>
</dbReference>
<dbReference type="SMART" id="SM00824">
    <property type="entry name" value="PKS_TE"/>
    <property type="match status" value="1"/>
</dbReference>
<dbReference type="InterPro" id="IPR020459">
    <property type="entry name" value="AMP-binding"/>
</dbReference>
<dbReference type="Gene3D" id="3.40.50.980">
    <property type="match status" value="2"/>
</dbReference>
<dbReference type="Gene3D" id="2.30.38.10">
    <property type="entry name" value="Luciferase, Domain 3"/>
    <property type="match status" value="1"/>
</dbReference>
<dbReference type="GO" id="GO:0003824">
    <property type="term" value="F:catalytic activity"/>
    <property type="evidence" value="ECO:0007669"/>
    <property type="project" value="InterPro"/>
</dbReference>
<protein>
    <submittedName>
        <fullName evidence="6">Dimodular nonribosomal peptide synthase</fullName>
    </submittedName>
</protein>
<reference evidence="6 7" key="1">
    <citation type="submission" date="2016-09" db="EMBL/GenBank/DDBJ databases">
        <title>Streptomyces rubrolavendulae MJM4426 Genome sequencing and assembly.</title>
        <authorList>
            <person name="Kim J.-G."/>
        </authorList>
    </citation>
    <scope>NUCLEOTIDE SEQUENCE [LARGE SCALE GENOMIC DNA]</scope>
    <source>
        <strain evidence="6 7">MJM4426</strain>
    </source>
</reference>
<dbReference type="GO" id="GO:0017000">
    <property type="term" value="P:antibiotic biosynthetic process"/>
    <property type="evidence" value="ECO:0007669"/>
    <property type="project" value="UniProtKB-ARBA"/>
</dbReference>
<dbReference type="InterPro" id="IPR023213">
    <property type="entry name" value="CAT-like_dom_sf"/>
</dbReference>
<dbReference type="Gene3D" id="3.30.559.30">
    <property type="entry name" value="Nonribosomal peptide synthetase, condensation domain"/>
    <property type="match status" value="2"/>
</dbReference>
<dbReference type="InterPro" id="IPR029058">
    <property type="entry name" value="AB_hydrolase_fold"/>
</dbReference>
<dbReference type="InterPro" id="IPR001031">
    <property type="entry name" value="Thioesterase"/>
</dbReference>
<dbReference type="GO" id="GO:0031177">
    <property type="term" value="F:phosphopantetheine binding"/>
    <property type="evidence" value="ECO:0007669"/>
    <property type="project" value="InterPro"/>
</dbReference>
<feature type="region of interest" description="Disordered" evidence="4">
    <location>
        <begin position="988"/>
        <end position="1012"/>
    </location>
</feature>
<dbReference type="CDD" id="cd17646">
    <property type="entry name" value="A_NRPS_AB3403-like"/>
    <property type="match status" value="1"/>
</dbReference>
<dbReference type="Pfam" id="PF00668">
    <property type="entry name" value="Condensation"/>
    <property type="match status" value="3"/>
</dbReference>
<dbReference type="SUPFAM" id="SSF52777">
    <property type="entry name" value="CoA-dependent acyltransferases"/>
    <property type="match status" value="4"/>
</dbReference>
<dbReference type="SUPFAM" id="SSF47336">
    <property type="entry name" value="ACP-like"/>
    <property type="match status" value="2"/>
</dbReference>
<dbReference type="EMBL" id="CP017316">
    <property type="protein sequence ID" value="AOT61974.1"/>
    <property type="molecule type" value="Genomic_DNA"/>
</dbReference>
<dbReference type="InterPro" id="IPR042099">
    <property type="entry name" value="ANL_N_sf"/>
</dbReference>
<evidence type="ECO:0000313" key="6">
    <source>
        <dbReference type="EMBL" id="AOT61974.1"/>
    </source>
</evidence>
<dbReference type="Pfam" id="PF00975">
    <property type="entry name" value="Thioesterase"/>
    <property type="match status" value="1"/>
</dbReference>
<dbReference type="Pfam" id="PF00501">
    <property type="entry name" value="AMP-binding"/>
    <property type="match status" value="2"/>
</dbReference>
<dbReference type="FunFam" id="3.40.50.980:FF:000002">
    <property type="entry name" value="Enterobactin synthetase component F"/>
    <property type="match status" value="1"/>
</dbReference>
<dbReference type="Pfam" id="PF00550">
    <property type="entry name" value="PP-binding"/>
    <property type="match status" value="2"/>
</dbReference>
<dbReference type="RefSeq" id="WP_237282282.1">
    <property type="nucleotide sequence ID" value="NZ_CP017316.1"/>
</dbReference>
<feature type="domain" description="Carrier" evidence="5">
    <location>
        <begin position="2074"/>
        <end position="2149"/>
    </location>
</feature>
<dbReference type="Pfam" id="PF13193">
    <property type="entry name" value="AMP-binding_C"/>
    <property type="match status" value="2"/>
</dbReference>
<keyword evidence="2" id="KW-0596">Phosphopantetheine</keyword>
<dbReference type="Gene3D" id="1.10.1200.10">
    <property type="entry name" value="ACP-like"/>
    <property type="match status" value="2"/>
</dbReference>
<dbReference type="FunFam" id="3.40.50.12780:FF:000012">
    <property type="entry name" value="Non-ribosomal peptide synthetase"/>
    <property type="match status" value="1"/>
</dbReference>
<organism evidence="6 7">
    <name type="scientific">Streptomyces rubrolavendulae</name>
    <dbReference type="NCBI Taxonomy" id="285473"/>
    <lineage>
        <taxon>Bacteria</taxon>
        <taxon>Bacillati</taxon>
        <taxon>Actinomycetota</taxon>
        <taxon>Actinomycetes</taxon>
        <taxon>Kitasatosporales</taxon>
        <taxon>Streptomycetaceae</taxon>
        <taxon>Streptomyces</taxon>
    </lineage>
</organism>
<dbReference type="SUPFAM" id="SSF56801">
    <property type="entry name" value="Acetyl-CoA synthetase-like"/>
    <property type="match status" value="2"/>
</dbReference>
<dbReference type="GO" id="GO:0044550">
    <property type="term" value="P:secondary metabolite biosynthetic process"/>
    <property type="evidence" value="ECO:0007669"/>
    <property type="project" value="TreeGrafter"/>
</dbReference>
<dbReference type="InterPro" id="IPR020806">
    <property type="entry name" value="PKS_PP-bd"/>
</dbReference>
<dbReference type="PROSITE" id="PS00455">
    <property type="entry name" value="AMP_BINDING"/>
    <property type="match status" value="2"/>
</dbReference>
<dbReference type="PROSITE" id="PS50075">
    <property type="entry name" value="CARRIER"/>
    <property type="match status" value="2"/>
</dbReference>
<dbReference type="Gene3D" id="3.40.50.1820">
    <property type="entry name" value="alpha/beta hydrolase"/>
    <property type="match status" value="1"/>
</dbReference>
<sequence>MGTEAESSALELTGYQRDIWAAEARTPGNCQFNVLVHERLEGAVDRELLGACLVRAVRGHDAFRLRFGEDGDGVPRVRRLPDTPESWAPSFEWVDLSGEPDPGDAARVWCEEELGRPLDVRNGPVFRAALLSEGPDVVHLVLTSHHIVTDAWALNAMTLRILSDYRAAAGLPSGAGGGAAPAPQADAPSYWDSIRAFASPSAGADRENAEGGAEKGRESSREREHDKEPEKGTEKDRAFFRKYLEGVAPALFPRSGAARPGRGRHSFTLDEKLVGRILDAGASPFPYLLSAFAVCLARLHQEDEVVLGVPFLNRRTDEERATIGQFANNLPVRIPVADDPSLVGLAERVRELVGELREHERLPFGDILRQAPAQGADSRRLFDVTVSYLRFPRPEEIPGVARTTTVMAPVHAANALSVMVQAFEDEPGLRVDLDYADDVFDGHLTAQALAGHVTQLLRHGLDLRDQPSSALPMLTDDEYEDIVRRRQGPLVPYPREKTLHQLFTEQAARTPGLTAVVDDASGATLTFAELDRLSNQVARELRERGVGPGDRVAILAERGPELLPGLLGILKAGGAYVPVDPGYPAARIRLLLEDCQAKLVLRGGRDLGEAPTDAPVLRISDLYRGSAEPLGTTSRSDDLAYVIYTSGSTGRPKGVMVEHHAVGNRLMWMQRRYPVGPGDTLLQKTPISFDVSVWELLWWAVQGARVVLLPPGGEKDPGVIARVIREHGVSVIHFVPSMLGPFLDLLEDGPDRAANVRSLRFVFCSGEALPAERVAQFNRVLGGGDAPLLVNLYGPTEAAVDVSYFDCPPASEGPVARVPIGRPVENTTLYVLDRQGRPQPVGVPGELHIGGVQVARGYLNRPELTAERFVEDPFSPGGRLYRTGDLARLLADGDIEYLGRSDDQVKIRGNRVELGEVQNALVALDGIRDAVVVDHRPGGGRGPVLVAYCASDGELDPGRLRSALSGVLPGYMIPAHFERLDRIPLTPNGKADRKALPAPSLAAPGDGGDAPRNSREAVLADIWAQVLGAERVGVHADYFVIGGDSISMLRVRALAEKAGIRFTMDDFVRNPTVAGLAECAEVAAPAQDGERAASAGSRPFGLVSHLDRARLETYEDAYPVTRLQLGLLFHSQERQDSATYKDVFRYSLQMPWQEPAFRAAFDRLVRRHQVLRSSFALAGYSEPLQLVHTAVEGGLSVDDRRLSSAEAAEAAIEEHIAQRRRHDYRFDSAPLYHFRAFVLPDTVELVFSFHHAILDGGSVANLVSELLRDYGHLLGLGLEPVPDAEPPSAALHVAEERAAVGSEASRAYWREALAGAVQPHLESFRPHEAPRADERTECDVRLPADLVDAVRATARDRRVPVKSLLFAAHVLLLRAFSGQTDLTTGLVAHGRPEVDGAERTCGLFLNTLPLRVAAEGGAWFDVVRHVVERERESYPHRRVPLAVVQEDLGRASLVDTLFNYIHFRQLGDVFRTPGITSRGFAVREETNFSLVVNAMVDPVDEGIRLRLDFSGRTFTPAQGRLYTDTYVRILRELAERPDDAVDFGFLAPPPRAPRTERPRTNVVRAFEDVVRRSPEAEAVVAEGLTWTYAELDRIATRIAVGLLEAGVAPGDRVGIAMGRSPRTVAATLATAKAGCSAVPLDTAYPVDRLRAMIEQGRPAVVVVDGEHGDLLDASVRTVPYDSLDEAGAGAEEAAELPEVSEDAEVYLLFTSGSTGRPKGVSAPYRSMSNLVAWQNGIASTAEGARTLQYAALSFDVSFQELYSTLCGGGTLVVIPEELRRDMPGLLRLLDRERVERMHLPYVALQQMAEASNALGLVPRHLRVLCSSGEQFRMTEDIRRFCARLDGLVLDNHYGPTETHAAAFHEMTGDPESFPALPPVGQPIHGARLLVLDERMRPVPVGCRGEIFVGGAGLASGYAGRPDLTQERFVPDPAGGGLLYRTGDVGMVMPDGNVVCLGRADRQVKIRGYRVEPAEVELVAAEAAAGEPGAVTDIAVVARRNAAGDAFLAAFLVGDAERADLDGLRRHLRAKLPDYMVPAHFAWLPAIPLTPNGKRDEAALREMPLTAEERTGRTAPRDAHERALAEMLADLLQVPEVGVHDNLFDLGATSITAMRLVVLMEERFGAVVPLSDFIVAPTVAELAGRLRAAGTGATGFDPLVAIRPQGKRPPLFFAHPMGGNVLCYVPFAKHLPEDQPFYAFQAAGADVGTEPVRGIEKLAAGYVEAMRRVQPTGPYHLGGWSFGGFVAFEMARQLHAAGESVGSLVVLDTTALNPDRQPWTDDEALLGWFFWELLWLQHGSATAGDLLPPGLATLDEKFAFMTRLAVDEGVLPAGSGDAVVRRLFKVYEANWRAAFDYRPGTVDFDLVLVKARDPLPGVLLEMHTAIDSMHADPANGWRDRTSGRLTVVEVEGDHLTIMEEPRVSDIVGTVLNAIGLRTSESGQR</sequence>
<dbReference type="InterPro" id="IPR020802">
    <property type="entry name" value="TesA-like"/>
</dbReference>
<feature type="domain" description="Carrier" evidence="5">
    <location>
        <begin position="1010"/>
        <end position="1084"/>
    </location>
</feature>
<gene>
    <name evidence="6" type="primary">dhbF_1</name>
    <name evidence="6" type="ORF">A4G23_04866</name>
</gene>
<keyword evidence="3" id="KW-0597">Phosphoprotein</keyword>
<dbReference type="InterPro" id="IPR036736">
    <property type="entry name" value="ACP-like_sf"/>
</dbReference>
<dbReference type="STRING" id="285473.A4G23_04866"/>
<evidence type="ECO:0000256" key="3">
    <source>
        <dbReference type="ARBA" id="ARBA00022553"/>
    </source>
</evidence>
<dbReference type="PRINTS" id="PR00154">
    <property type="entry name" value="AMPBINDING"/>
</dbReference>
<dbReference type="Gene3D" id="3.40.50.12780">
    <property type="entry name" value="N-terminal domain of ligase-like"/>
    <property type="match status" value="1"/>
</dbReference>